<evidence type="ECO:0000256" key="6">
    <source>
        <dbReference type="ARBA" id="ARBA00016853"/>
    </source>
</evidence>
<keyword evidence="11" id="KW-0220">Diaminopimelate biosynthesis</keyword>
<keyword evidence="12" id="KW-0457">Lysine biosynthesis</keyword>
<dbReference type="EC" id="3.5.1.18" evidence="5"/>
<dbReference type="InterPro" id="IPR011650">
    <property type="entry name" value="Peptidase_M20_dimer"/>
</dbReference>
<keyword evidence="10" id="KW-0862">Zinc</keyword>
<comment type="caution">
    <text evidence="18">The sequence shown here is derived from an EMBL/GenBank/DDBJ whole genome shotgun (WGS) entry which is preliminary data.</text>
</comment>
<feature type="binding site" evidence="16">
    <location>
        <position position="71"/>
    </location>
    <ligand>
        <name>Zn(2+)</name>
        <dbReference type="ChEBI" id="CHEBI:29105"/>
        <label>1</label>
    </ligand>
</feature>
<dbReference type="InterPro" id="IPR036264">
    <property type="entry name" value="Bact_exopeptidase_dim_dom"/>
</dbReference>
<dbReference type="PANTHER" id="PTHR43808">
    <property type="entry name" value="ACETYLORNITHINE DEACETYLASE"/>
    <property type="match status" value="1"/>
</dbReference>
<comment type="cofactor">
    <cofactor evidence="1">
        <name>Co(2+)</name>
        <dbReference type="ChEBI" id="CHEBI:48828"/>
    </cofactor>
</comment>
<evidence type="ECO:0000256" key="13">
    <source>
        <dbReference type="ARBA" id="ARBA00023285"/>
    </source>
</evidence>
<comment type="similarity">
    <text evidence="4">Belongs to the peptidase M20A family.</text>
</comment>
<name>A0A0R1ML31_9LACO</name>
<accession>A0A0R1ML31</accession>
<dbReference type="SUPFAM" id="SSF55031">
    <property type="entry name" value="Bacterial exopeptidase dimerisation domain"/>
    <property type="match status" value="1"/>
</dbReference>
<dbReference type="GO" id="GO:0009089">
    <property type="term" value="P:lysine biosynthetic process via diaminopimelate"/>
    <property type="evidence" value="ECO:0007669"/>
    <property type="project" value="UniProtKB-UniPathway"/>
</dbReference>
<dbReference type="PANTHER" id="PTHR43808:SF8">
    <property type="entry name" value="PEPTIDASE M20 DIMERISATION DOMAIN-CONTAINING PROTEIN"/>
    <property type="match status" value="1"/>
</dbReference>
<dbReference type="GO" id="GO:0009014">
    <property type="term" value="F:succinyl-diaminopimelate desuccinylase activity"/>
    <property type="evidence" value="ECO:0007669"/>
    <property type="project" value="UniProtKB-EC"/>
</dbReference>
<evidence type="ECO:0000256" key="4">
    <source>
        <dbReference type="ARBA" id="ARBA00006247"/>
    </source>
</evidence>
<comment type="cofactor">
    <cofactor evidence="16">
        <name>a divalent metal cation</name>
        <dbReference type="ChEBI" id="CHEBI:60240"/>
    </cofactor>
    <text evidence="16">Binds 2 divalent metal cations per subunit.</text>
</comment>
<evidence type="ECO:0000256" key="14">
    <source>
        <dbReference type="ARBA" id="ARBA00051301"/>
    </source>
</evidence>
<evidence type="ECO:0000256" key="11">
    <source>
        <dbReference type="ARBA" id="ARBA00022915"/>
    </source>
</evidence>
<evidence type="ECO:0000256" key="3">
    <source>
        <dbReference type="ARBA" id="ARBA00005130"/>
    </source>
</evidence>
<evidence type="ECO:0000256" key="5">
    <source>
        <dbReference type="ARBA" id="ARBA00011921"/>
    </source>
</evidence>
<dbReference type="GO" id="GO:0004177">
    <property type="term" value="F:aminopeptidase activity"/>
    <property type="evidence" value="ECO:0007669"/>
    <property type="project" value="UniProtKB-UniRule"/>
</dbReference>
<dbReference type="AlphaFoldDB" id="A0A0R1ML31"/>
<dbReference type="InterPro" id="IPR050072">
    <property type="entry name" value="Peptidase_M20A"/>
</dbReference>
<evidence type="ECO:0000259" key="17">
    <source>
        <dbReference type="Pfam" id="PF07687"/>
    </source>
</evidence>
<dbReference type="GO" id="GO:0019877">
    <property type="term" value="P:diaminopimelate biosynthetic process"/>
    <property type="evidence" value="ECO:0007669"/>
    <property type="project" value="UniProtKB-KW"/>
</dbReference>
<comment type="pathway">
    <text evidence="3">Amino-acid biosynthesis; L-lysine biosynthesis via DAP pathway; LL-2,6-diaminopimelate from (S)-tetrahydrodipicolinate (succinylase route): step 3/3.</text>
</comment>
<sequence>MEEKERLQVLRKLIEINSVNGNELEVSQYLAALLKEHGISSKVDSFDNGRANLIAEIGGKEDPRVLCFTGHQDTVAVSDEKSWEYPPFAARVVGDRIYGRGAADMKSGLAAEVIALIELVEEKKKLRGTVRFVATAGEEYGTPGAYRLDSQGITKDITAMIVGEPTSGRIVYAHSGSLNYQIKSYGKAVHSSTPASGINAINGLVAYINAEAALFDKVPLDPFLGSVKHSVTLIEGGDQVNIIPAYASLFGNVRPTEKFGNEEVIALIKNKIAELNKQNAAKLEFKLVHNFYPVETVPEDKFVKNALKIAQNNYSDRTVQLETINGATDASVFIRSNHGMAVIVLGPDNWKISHQKNEYTTLSSYMATIETYKQIALEFFE</sequence>
<dbReference type="NCBIfam" id="NF006365">
    <property type="entry name" value="PRK08588.1"/>
    <property type="match status" value="1"/>
</dbReference>
<dbReference type="GO" id="GO:0046872">
    <property type="term" value="F:metal ion binding"/>
    <property type="evidence" value="ECO:0007669"/>
    <property type="project" value="UniProtKB-UniRule"/>
</dbReference>
<evidence type="ECO:0000313" key="19">
    <source>
        <dbReference type="Proteomes" id="UP000051686"/>
    </source>
</evidence>
<evidence type="ECO:0000256" key="16">
    <source>
        <dbReference type="PIRSR" id="PIRSR001123-2"/>
    </source>
</evidence>
<evidence type="ECO:0000256" key="10">
    <source>
        <dbReference type="ARBA" id="ARBA00022833"/>
    </source>
</evidence>
<evidence type="ECO:0000256" key="15">
    <source>
        <dbReference type="PIRNR" id="PIRNR001123"/>
    </source>
</evidence>
<evidence type="ECO:0000256" key="7">
    <source>
        <dbReference type="ARBA" id="ARBA00022605"/>
    </source>
</evidence>
<keyword evidence="7" id="KW-0028">Amino-acid biosynthesis</keyword>
<dbReference type="Gene3D" id="3.30.70.360">
    <property type="match status" value="1"/>
</dbReference>
<evidence type="ECO:0000256" key="1">
    <source>
        <dbReference type="ARBA" id="ARBA00001941"/>
    </source>
</evidence>
<evidence type="ECO:0000256" key="9">
    <source>
        <dbReference type="ARBA" id="ARBA00022801"/>
    </source>
</evidence>
<dbReference type="EMBL" id="AZEH01000020">
    <property type="protein sequence ID" value="KRL05946.1"/>
    <property type="molecule type" value="Genomic_DNA"/>
</dbReference>
<keyword evidence="19" id="KW-1185">Reference proteome</keyword>
<dbReference type="PATRIC" id="fig|1423777.3.peg.732"/>
<organism evidence="18 19">
    <name type="scientific">Liquorilactobacillus oeni DSM 19972</name>
    <dbReference type="NCBI Taxonomy" id="1423777"/>
    <lineage>
        <taxon>Bacteria</taxon>
        <taxon>Bacillati</taxon>
        <taxon>Bacillota</taxon>
        <taxon>Bacilli</taxon>
        <taxon>Lactobacillales</taxon>
        <taxon>Lactobacillaceae</taxon>
        <taxon>Liquorilactobacillus</taxon>
    </lineage>
</organism>
<dbReference type="PROSITE" id="PS00759">
    <property type="entry name" value="ARGE_DAPE_CPG2_2"/>
    <property type="match status" value="1"/>
</dbReference>
<comment type="catalytic activity">
    <reaction evidence="14">
        <text>N-succinyl-(2S,6S)-2,6-diaminopimelate + H2O = (2S,6S)-2,6-diaminopimelate + succinate</text>
        <dbReference type="Rhea" id="RHEA:22608"/>
        <dbReference type="ChEBI" id="CHEBI:15377"/>
        <dbReference type="ChEBI" id="CHEBI:30031"/>
        <dbReference type="ChEBI" id="CHEBI:57609"/>
        <dbReference type="ChEBI" id="CHEBI:58087"/>
        <dbReference type="EC" id="3.5.1.18"/>
    </reaction>
</comment>
<dbReference type="Proteomes" id="UP000051686">
    <property type="component" value="Unassembled WGS sequence"/>
</dbReference>
<dbReference type="CDD" id="cd08659">
    <property type="entry name" value="M20_ArgE_DapE-like"/>
    <property type="match status" value="1"/>
</dbReference>
<dbReference type="SUPFAM" id="SSF53187">
    <property type="entry name" value="Zn-dependent exopeptidases"/>
    <property type="match status" value="1"/>
</dbReference>
<dbReference type="NCBIfam" id="TIGR01910">
    <property type="entry name" value="DapE-ArgE"/>
    <property type="match status" value="1"/>
</dbReference>
<evidence type="ECO:0000256" key="2">
    <source>
        <dbReference type="ARBA" id="ARBA00001947"/>
    </source>
</evidence>
<dbReference type="InterPro" id="IPR002933">
    <property type="entry name" value="Peptidase_M20"/>
</dbReference>
<keyword evidence="8 16" id="KW-0479">Metal-binding</keyword>
<comment type="cofactor">
    <cofactor evidence="2">
        <name>Zn(2+)</name>
        <dbReference type="ChEBI" id="CHEBI:29105"/>
    </cofactor>
</comment>
<proteinExistence type="inferred from homology"/>
<dbReference type="PIRSF" id="PIRSF001123">
    <property type="entry name" value="PepA_GA"/>
    <property type="match status" value="1"/>
</dbReference>
<keyword evidence="13" id="KW-0170">Cobalt</keyword>
<evidence type="ECO:0000256" key="8">
    <source>
        <dbReference type="ARBA" id="ARBA00022723"/>
    </source>
</evidence>
<keyword evidence="9" id="KW-0378">Hydrolase</keyword>
<reference evidence="18 19" key="1">
    <citation type="journal article" date="2015" name="Genome Announc.">
        <title>Expanding the biotechnology potential of lactobacilli through comparative genomics of 213 strains and associated genera.</title>
        <authorList>
            <person name="Sun Z."/>
            <person name="Harris H.M."/>
            <person name="McCann A."/>
            <person name="Guo C."/>
            <person name="Argimon S."/>
            <person name="Zhang W."/>
            <person name="Yang X."/>
            <person name="Jeffery I.B."/>
            <person name="Cooney J.C."/>
            <person name="Kagawa T.F."/>
            <person name="Liu W."/>
            <person name="Song Y."/>
            <person name="Salvetti E."/>
            <person name="Wrobel A."/>
            <person name="Rasinkangas P."/>
            <person name="Parkhill J."/>
            <person name="Rea M.C."/>
            <person name="O'Sullivan O."/>
            <person name="Ritari J."/>
            <person name="Douillard F.P."/>
            <person name="Paul Ross R."/>
            <person name="Yang R."/>
            <person name="Briner A.E."/>
            <person name="Felis G.E."/>
            <person name="de Vos W.M."/>
            <person name="Barrangou R."/>
            <person name="Klaenhammer T.R."/>
            <person name="Caufield P.W."/>
            <person name="Cui Y."/>
            <person name="Zhang H."/>
            <person name="O'Toole P.W."/>
        </authorList>
    </citation>
    <scope>NUCLEOTIDE SEQUENCE [LARGE SCALE GENOMIC DNA]</scope>
    <source>
        <strain evidence="18 19">DSM 19972</strain>
    </source>
</reference>
<dbReference type="InterPro" id="IPR010182">
    <property type="entry name" value="ArgE/DapE"/>
</dbReference>
<dbReference type="STRING" id="1423777.FD46_GL000711"/>
<dbReference type="RefSeq" id="WP_057895665.1">
    <property type="nucleotide sequence ID" value="NZ_AZEH01000020.1"/>
</dbReference>
<dbReference type="InterPro" id="IPR008007">
    <property type="entry name" value="Peptidase_M42"/>
</dbReference>
<dbReference type="UniPathway" id="UPA00034">
    <property type="reaction ID" value="UER00021"/>
</dbReference>
<evidence type="ECO:0000256" key="12">
    <source>
        <dbReference type="ARBA" id="ARBA00023154"/>
    </source>
</evidence>
<comment type="similarity">
    <text evidence="15">Belongs to the peptidase M42 family.</text>
</comment>
<feature type="domain" description="Peptidase M20 dimerisation" evidence="17">
    <location>
        <begin position="172"/>
        <end position="278"/>
    </location>
</feature>
<evidence type="ECO:0000313" key="18">
    <source>
        <dbReference type="EMBL" id="KRL05946.1"/>
    </source>
</evidence>
<dbReference type="Gene3D" id="3.40.630.10">
    <property type="entry name" value="Zn peptidases"/>
    <property type="match status" value="1"/>
</dbReference>
<dbReference type="OrthoDB" id="9792335at2"/>
<dbReference type="Pfam" id="PF01546">
    <property type="entry name" value="Peptidase_M20"/>
    <property type="match status" value="1"/>
</dbReference>
<dbReference type="InterPro" id="IPR001261">
    <property type="entry name" value="ArgE/DapE_CS"/>
</dbReference>
<gene>
    <name evidence="18" type="ORF">FD46_GL000711</name>
</gene>
<protein>
    <recommendedName>
        <fullName evidence="6">Probable succinyl-diaminopimelate desuccinylase</fullName>
        <ecNumber evidence="5">3.5.1.18</ecNumber>
    </recommendedName>
</protein>
<dbReference type="Pfam" id="PF07687">
    <property type="entry name" value="M20_dimer"/>
    <property type="match status" value="1"/>
</dbReference>